<evidence type="ECO:0000313" key="1">
    <source>
        <dbReference type="EMBL" id="MBB6557329.1"/>
    </source>
</evidence>
<name>A0A7X0P943_9ACTN</name>
<reference evidence="1 2" key="1">
    <citation type="submission" date="2020-08" db="EMBL/GenBank/DDBJ databases">
        <title>Sequencing the genomes of 1000 actinobacteria strains.</title>
        <authorList>
            <person name="Klenk H.-P."/>
        </authorList>
    </citation>
    <scope>NUCLEOTIDE SEQUENCE [LARGE SCALE GENOMIC DNA]</scope>
    <source>
        <strain evidence="1 2">DSM 43768</strain>
    </source>
</reference>
<evidence type="ECO:0000313" key="2">
    <source>
        <dbReference type="Proteomes" id="UP000565579"/>
    </source>
</evidence>
<dbReference type="AlphaFoldDB" id="A0A7X0P943"/>
<sequence length="74" mass="8463">MPTKPTRRKARKARFHARIAGAPTTKEAFHEAIRYLTAELADVHNADEAEGDRLYTHYAAELRSSGDDVNRQRR</sequence>
<proteinExistence type="predicted"/>
<dbReference type="EMBL" id="JACHMI010000002">
    <property type="protein sequence ID" value="MBB6557329.1"/>
    <property type="molecule type" value="Genomic_DNA"/>
</dbReference>
<keyword evidence="2" id="KW-1185">Reference proteome</keyword>
<accession>A0A7X0P943</accession>
<dbReference type="RefSeq" id="WP_185112911.1">
    <property type="nucleotide sequence ID" value="NZ_JACHMI010000002.1"/>
</dbReference>
<gene>
    <name evidence="1" type="ORF">HD593_012219</name>
</gene>
<protein>
    <submittedName>
        <fullName evidence="1">Uncharacterized protein</fullName>
    </submittedName>
</protein>
<organism evidence="1 2">
    <name type="scientific">Nonomuraea rubra</name>
    <dbReference type="NCBI Taxonomy" id="46180"/>
    <lineage>
        <taxon>Bacteria</taxon>
        <taxon>Bacillati</taxon>
        <taxon>Actinomycetota</taxon>
        <taxon>Actinomycetes</taxon>
        <taxon>Streptosporangiales</taxon>
        <taxon>Streptosporangiaceae</taxon>
        <taxon>Nonomuraea</taxon>
    </lineage>
</organism>
<dbReference type="Proteomes" id="UP000565579">
    <property type="component" value="Unassembled WGS sequence"/>
</dbReference>
<comment type="caution">
    <text evidence="1">The sequence shown here is derived from an EMBL/GenBank/DDBJ whole genome shotgun (WGS) entry which is preliminary data.</text>
</comment>